<keyword evidence="2" id="KW-1185">Reference proteome</keyword>
<comment type="caution">
    <text evidence="1">The sequence shown here is derived from an EMBL/GenBank/DDBJ whole genome shotgun (WGS) entry which is preliminary data.</text>
</comment>
<accession>A0ABT5HSG5</accession>
<proteinExistence type="predicted"/>
<dbReference type="Proteomes" id="UP001214854">
    <property type="component" value="Unassembled WGS sequence"/>
</dbReference>
<evidence type="ECO:0008006" key="3">
    <source>
        <dbReference type="Google" id="ProtNLM"/>
    </source>
</evidence>
<organism evidence="1 2">
    <name type="scientific">Asticcacaulis aquaticus</name>
    <dbReference type="NCBI Taxonomy" id="2984212"/>
    <lineage>
        <taxon>Bacteria</taxon>
        <taxon>Pseudomonadati</taxon>
        <taxon>Pseudomonadota</taxon>
        <taxon>Alphaproteobacteria</taxon>
        <taxon>Caulobacterales</taxon>
        <taxon>Caulobacteraceae</taxon>
        <taxon>Asticcacaulis</taxon>
    </lineage>
</organism>
<sequence>MHKWRRYLIVSAILLAVIGGVVCYDVYRAQSVAIETLTFAGKPDLNRLEALIDGTAITNSLYKDIEPFEAAPQSPPADPKRKRGFLNRIFDQGAALIIRKKREPDAPPLKGPDLHLCAQAAGEPEGFATLIRHLKPTPVKTGWKPDPRIRYGSFNARQYNISGDSWLVVAREGLLDWKVKGVKLTDAQKRQVARTCVGII</sequence>
<dbReference type="EMBL" id="JAQQKX010000004">
    <property type="protein sequence ID" value="MDC7683011.1"/>
    <property type="molecule type" value="Genomic_DNA"/>
</dbReference>
<protein>
    <recommendedName>
        <fullName evidence="3">DUF2939 domain-containing protein</fullName>
    </recommendedName>
</protein>
<name>A0ABT5HSG5_9CAUL</name>
<evidence type="ECO:0000313" key="1">
    <source>
        <dbReference type="EMBL" id="MDC7683011.1"/>
    </source>
</evidence>
<reference evidence="1 2" key="1">
    <citation type="submission" date="2023-01" db="EMBL/GenBank/DDBJ databases">
        <title>Novel species of the genus Asticcacaulis isolated from rivers.</title>
        <authorList>
            <person name="Lu H."/>
        </authorList>
    </citation>
    <scope>NUCLEOTIDE SEQUENCE [LARGE SCALE GENOMIC DNA]</scope>
    <source>
        <strain evidence="1 2">BYS171W</strain>
    </source>
</reference>
<evidence type="ECO:0000313" key="2">
    <source>
        <dbReference type="Proteomes" id="UP001214854"/>
    </source>
</evidence>
<dbReference type="RefSeq" id="WP_272747493.1">
    <property type="nucleotide sequence ID" value="NZ_JAQQKX010000004.1"/>
</dbReference>
<gene>
    <name evidence="1" type="ORF">PQU92_06970</name>
</gene>